<feature type="compositionally biased region" description="Basic and acidic residues" evidence="1">
    <location>
        <begin position="102"/>
        <end position="128"/>
    </location>
</feature>
<protein>
    <submittedName>
        <fullName evidence="2">Uncharacterized protein</fullName>
    </submittedName>
</protein>
<sequence length="128" mass="14115">MFLKLYHIARYGWYVSVSQQNGTQTARYQVAIVEESDQTAGVDAEGDGRSKRERERGKEKARGRDGVVRLEVGQVRGRSMKLVGGCSGSGGGDQTISVDAEGDGKSRRERERGKEKARGTDRVVRLEP</sequence>
<feature type="compositionally biased region" description="Basic and acidic residues" evidence="1">
    <location>
        <begin position="46"/>
        <end position="66"/>
    </location>
</feature>
<dbReference type="Proteomes" id="UP000287651">
    <property type="component" value="Unassembled WGS sequence"/>
</dbReference>
<feature type="region of interest" description="Disordered" evidence="1">
    <location>
        <begin position="35"/>
        <end position="66"/>
    </location>
</feature>
<dbReference type="AlphaFoldDB" id="A0A426XHD5"/>
<organism evidence="2 3">
    <name type="scientific">Ensete ventricosum</name>
    <name type="common">Abyssinian banana</name>
    <name type="synonym">Musa ensete</name>
    <dbReference type="NCBI Taxonomy" id="4639"/>
    <lineage>
        <taxon>Eukaryota</taxon>
        <taxon>Viridiplantae</taxon>
        <taxon>Streptophyta</taxon>
        <taxon>Embryophyta</taxon>
        <taxon>Tracheophyta</taxon>
        <taxon>Spermatophyta</taxon>
        <taxon>Magnoliopsida</taxon>
        <taxon>Liliopsida</taxon>
        <taxon>Zingiberales</taxon>
        <taxon>Musaceae</taxon>
        <taxon>Ensete</taxon>
    </lineage>
</organism>
<feature type="region of interest" description="Disordered" evidence="1">
    <location>
        <begin position="81"/>
        <end position="128"/>
    </location>
</feature>
<gene>
    <name evidence="2" type="ORF">B296_00033437</name>
</gene>
<evidence type="ECO:0000313" key="3">
    <source>
        <dbReference type="Proteomes" id="UP000287651"/>
    </source>
</evidence>
<evidence type="ECO:0000256" key="1">
    <source>
        <dbReference type="SAM" id="MobiDB-lite"/>
    </source>
</evidence>
<accession>A0A426XHD5</accession>
<dbReference type="EMBL" id="AMZH03020792">
    <property type="protein sequence ID" value="RRT38850.1"/>
    <property type="molecule type" value="Genomic_DNA"/>
</dbReference>
<proteinExistence type="predicted"/>
<comment type="caution">
    <text evidence="2">The sequence shown here is derived from an EMBL/GenBank/DDBJ whole genome shotgun (WGS) entry which is preliminary data.</text>
</comment>
<evidence type="ECO:0000313" key="2">
    <source>
        <dbReference type="EMBL" id="RRT38850.1"/>
    </source>
</evidence>
<reference evidence="2 3" key="1">
    <citation type="journal article" date="2014" name="Agronomy (Basel)">
        <title>A Draft Genome Sequence for Ensete ventricosum, the Drought-Tolerant Tree Against Hunger.</title>
        <authorList>
            <person name="Harrison J."/>
            <person name="Moore K.A."/>
            <person name="Paszkiewicz K."/>
            <person name="Jones T."/>
            <person name="Grant M."/>
            <person name="Ambacheew D."/>
            <person name="Muzemil S."/>
            <person name="Studholme D.J."/>
        </authorList>
    </citation>
    <scope>NUCLEOTIDE SEQUENCE [LARGE SCALE GENOMIC DNA]</scope>
</reference>
<name>A0A426XHD5_ENSVE</name>